<evidence type="ECO:0000256" key="2">
    <source>
        <dbReference type="ARBA" id="ARBA00022692"/>
    </source>
</evidence>
<name>A0ABV4R3S1_9ACTN</name>
<evidence type="ECO:0000256" key="3">
    <source>
        <dbReference type="ARBA" id="ARBA00022989"/>
    </source>
</evidence>
<comment type="subcellular location">
    <subcellularLocation>
        <location evidence="1">Membrane</location>
        <topology evidence="1">Multi-pass membrane protein</topology>
    </subcellularLocation>
</comment>
<evidence type="ECO:0000259" key="5">
    <source>
        <dbReference type="Pfam" id="PF07291"/>
    </source>
</evidence>
<accession>A0ABV4R3S1</accession>
<dbReference type="InterPro" id="IPR009908">
    <property type="entry name" value="Methylamine_util_MauE"/>
</dbReference>
<gene>
    <name evidence="6" type="ORF">SM436_27860</name>
</gene>
<evidence type="ECO:0000256" key="4">
    <source>
        <dbReference type="ARBA" id="ARBA00023136"/>
    </source>
</evidence>
<feature type="domain" description="Methylamine utilisation protein MauE" evidence="5">
    <location>
        <begin position="12"/>
        <end position="99"/>
    </location>
</feature>
<proteinExistence type="predicted"/>
<comment type="caution">
    <text evidence="6">The sequence shown here is derived from an EMBL/GenBank/DDBJ whole genome shotgun (WGS) entry which is preliminary data.</text>
</comment>
<keyword evidence="3" id="KW-1133">Transmembrane helix</keyword>
<dbReference type="Pfam" id="PF07291">
    <property type="entry name" value="MauE"/>
    <property type="match status" value="1"/>
</dbReference>
<keyword evidence="2" id="KW-0812">Transmembrane</keyword>
<keyword evidence="7" id="KW-1185">Reference proteome</keyword>
<sequence>MRLLARVHQMPVRLAVGAFVLNSGLSKLQALDESAEQTHGMAKTAYPFLGSQDARTFTRTLGTTEIALGAALLAPFVPSLVAGAALTAFSAGLTGLYLRLPGMRQEGGIRPTQQGTALAKDTWLVGAGLTLVLDELIRPRAERRRRSCSRFRGLRR</sequence>
<dbReference type="Proteomes" id="UP001569904">
    <property type="component" value="Unassembled WGS sequence"/>
</dbReference>
<evidence type="ECO:0000313" key="7">
    <source>
        <dbReference type="Proteomes" id="UP001569904"/>
    </source>
</evidence>
<reference evidence="6 7" key="1">
    <citation type="submission" date="2023-11" db="EMBL/GenBank/DDBJ databases">
        <title>Actinomadura monticuli sp. nov., isolated from volcanic ash.</title>
        <authorList>
            <person name="Lee S.D."/>
            <person name="Yang H."/>
            <person name="Kim I.S."/>
        </authorList>
    </citation>
    <scope>NUCLEOTIDE SEQUENCE [LARGE SCALE GENOMIC DNA]</scope>
    <source>
        <strain evidence="6 7">DSM 45346</strain>
    </source>
</reference>
<keyword evidence="4" id="KW-0472">Membrane</keyword>
<protein>
    <recommendedName>
        <fullName evidence="5">Methylamine utilisation protein MauE domain-containing protein</fullName>
    </recommendedName>
</protein>
<evidence type="ECO:0000256" key="1">
    <source>
        <dbReference type="ARBA" id="ARBA00004141"/>
    </source>
</evidence>
<organism evidence="6 7">
    <name type="scientific">Actinomadura chokoriensis</name>
    <dbReference type="NCBI Taxonomy" id="454156"/>
    <lineage>
        <taxon>Bacteria</taxon>
        <taxon>Bacillati</taxon>
        <taxon>Actinomycetota</taxon>
        <taxon>Actinomycetes</taxon>
        <taxon>Streptosporangiales</taxon>
        <taxon>Thermomonosporaceae</taxon>
        <taxon>Actinomadura</taxon>
    </lineage>
</organism>
<evidence type="ECO:0000313" key="6">
    <source>
        <dbReference type="EMBL" id="MFA1557514.1"/>
    </source>
</evidence>
<dbReference type="EMBL" id="JAXCEH010000022">
    <property type="protein sequence ID" value="MFA1557514.1"/>
    <property type="molecule type" value="Genomic_DNA"/>
</dbReference>